<keyword evidence="2" id="KW-1185">Reference proteome</keyword>
<organism evidence="1 2">
    <name type="scientific">Auriscalpium vulgare</name>
    <dbReference type="NCBI Taxonomy" id="40419"/>
    <lineage>
        <taxon>Eukaryota</taxon>
        <taxon>Fungi</taxon>
        <taxon>Dikarya</taxon>
        <taxon>Basidiomycota</taxon>
        <taxon>Agaricomycotina</taxon>
        <taxon>Agaricomycetes</taxon>
        <taxon>Russulales</taxon>
        <taxon>Auriscalpiaceae</taxon>
        <taxon>Auriscalpium</taxon>
    </lineage>
</organism>
<reference evidence="1" key="1">
    <citation type="submission" date="2021-02" db="EMBL/GenBank/DDBJ databases">
        <authorList>
            <consortium name="DOE Joint Genome Institute"/>
            <person name="Ahrendt S."/>
            <person name="Looney B.P."/>
            <person name="Miyauchi S."/>
            <person name="Morin E."/>
            <person name="Drula E."/>
            <person name="Courty P.E."/>
            <person name="Chicoki N."/>
            <person name="Fauchery L."/>
            <person name="Kohler A."/>
            <person name="Kuo A."/>
            <person name="Labutti K."/>
            <person name="Pangilinan J."/>
            <person name="Lipzen A."/>
            <person name="Riley R."/>
            <person name="Andreopoulos W."/>
            <person name="He G."/>
            <person name="Johnson J."/>
            <person name="Barry K.W."/>
            <person name="Grigoriev I.V."/>
            <person name="Nagy L."/>
            <person name="Hibbett D."/>
            <person name="Henrissat B."/>
            <person name="Matheny P.B."/>
            <person name="Labbe J."/>
            <person name="Martin F."/>
        </authorList>
    </citation>
    <scope>NUCLEOTIDE SEQUENCE</scope>
    <source>
        <strain evidence="1">FP105234-sp</strain>
    </source>
</reference>
<protein>
    <submittedName>
        <fullName evidence="1">Ribonuclease H1 small subunit</fullName>
    </submittedName>
</protein>
<dbReference type="Proteomes" id="UP000814033">
    <property type="component" value="Unassembled WGS sequence"/>
</dbReference>
<dbReference type="EMBL" id="MU275905">
    <property type="protein sequence ID" value="KAI0047386.1"/>
    <property type="molecule type" value="Genomic_DNA"/>
</dbReference>
<comment type="caution">
    <text evidence="1">The sequence shown here is derived from an EMBL/GenBank/DDBJ whole genome shotgun (WGS) entry which is preliminary data.</text>
</comment>
<sequence length="211" mass="23026">MTAPTLSIATSDSAPPSRTPHLMPFHMKHTGFAPVSTYFHVKPGPSTDAPNQAAPADPTGEKENIQEGDLSVPQGAPVAQSTYQRISATAKRFVSAFRGRTIHGVEIALPSGYTGLVLRGDRDLRGKVVTSVPSKSAGGRSSRRKAAQREEEEAEEAETNDEPVRVLKPSAQFSSFVLWHPDRPVDEGRDEYLRSLTEWIDLAAEVHRVEE</sequence>
<name>A0ACB8RUU4_9AGAM</name>
<gene>
    <name evidence="1" type="ORF">FA95DRAFT_1679076</name>
</gene>
<proteinExistence type="predicted"/>
<reference evidence="1" key="2">
    <citation type="journal article" date="2022" name="New Phytol.">
        <title>Evolutionary transition to the ectomycorrhizal habit in the genomes of a hyperdiverse lineage of mushroom-forming fungi.</title>
        <authorList>
            <person name="Looney B."/>
            <person name="Miyauchi S."/>
            <person name="Morin E."/>
            <person name="Drula E."/>
            <person name="Courty P.E."/>
            <person name="Kohler A."/>
            <person name="Kuo A."/>
            <person name="LaButti K."/>
            <person name="Pangilinan J."/>
            <person name="Lipzen A."/>
            <person name="Riley R."/>
            <person name="Andreopoulos W."/>
            <person name="He G."/>
            <person name="Johnson J."/>
            <person name="Nolan M."/>
            <person name="Tritt A."/>
            <person name="Barry K.W."/>
            <person name="Grigoriev I.V."/>
            <person name="Nagy L.G."/>
            <person name="Hibbett D."/>
            <person name="Henrissat B."/>
            <person name="Matheny P.B."/>
            <person name="Labbe J."/>
            <person name="Martin F.M."/>
        </authorList>
    </citation>
    <scope>NUCLEOTIDE SEQUENCE</scope>
    <source>
        <strain evidence="1">FP105234-sp</strain>
    </source>
</reference>
<evidence type="ECO:0000313" key="2">
    <source>
        <dbReference type="Proteomes" id="UP000814033"/>
    </source>
</evidence>
<evidence type="ECO:0000313" key="1">
    <source>
        <dbReference type="EMBL" id="KAI0047386.1"/>
    </source>
</evidence>
<accession>A0ACB8RUU4</accession>